<keyword evidence="3" id="KW-0378">Hydrolase</keyword>
<proteinExistence type="predicted"/>
<evidence type="ECO:0000256" key="1">
    <source>
        <dbReference type="SAM" id="MobiDB-lite"/>
    </source>
</evidence>
<dbReference type="Pfam" id="PF00561">
    <property type="entry name" value="Abhydrolase_1"/>
    <property type="match status" value="1"/>
</dbReference>
<dbReference type="InterPro" id="IPR050266">
    <property type="entry name" value="AB_hydrolase_sf"/>
</dbReference>
<gene>
    <name evidence="3" type="ORF">QRT03_02125</name>
</gene>
<feature type="region of interest" description="Disordered" evidence="1">
    <location>
        <begin position="1"/>
        <end position="22"/>
    </location>
</feature>
<sequence length="291" mass="31154">MTATTPRPAPEASEAPRPDGSFERTLSVAGRRLRVAVRPAAGGDAAVRPLVLVNGIGASLELFDPLVAVLDPRREVVRFDVPGIGGSQPSTVPLPMAALTTLLADALDQLDGLTGTSHRVVDLLGLSWGGGIAQQFALQYPQRTGRLALVSTGTGVMMVPARFGVLARMLTPRRYNDPSYRRQAGREIYVGEDPDAVDALFSRVSPVRPRAYLHQLFALTTWTSLPVLPLIAAPTLVLAGRRDPVIPVVNAHVMGSLLPRGEVHLHHGGHLGLLTRPGELGRVVEEFLDRP</sequence>
<dbReference type="PANTHER" id="PTHR43798:SF33">
    <property type="entry name" value="HYDROLASE, PUTATIVE (AFU_ORTHOLOGUE AFUA_2G14860)-RELATED"/>
    <property type="match status" value="1"/>
</dbReference>
<dbReference type="InterPro" id="IPR029058">
    <property type="entry name" value="AB_hydrolase_fold"/>
</dbReference>
<dbReference type="Proteomes" id="UP001231924">
    <property type="component" value="Unassembled WGS sequence"/>
</dbReference>
<dbReference type="SUPFAM" id="SSF53474">
    <property type="entry name" value="alpha/beta-Hydrolases"/>
    <property type="match status" value="1"/>
</dbReference>
<dbReference type="RefSeq" id="WP_286050777.1">
    <property type="nucleotide sequence ID" value="NZ_JASVWF010000001.1"/>
</dbReference>
<feature type="domain" description="AB hydrolase-1" evidence="2">
    <location>
        <begin position="49"/>
        <end position="277"/>
    </location>
</feature>
<evidence type="ECO:0000313" key="3">
    <source>
        <dbReference type="EMBL" id="MDL5154740.1"/>
    </source>
</evidence>
<feature type="compositionally biased region" description="Low complexity" evidence="1">
    <location>
        <begin position="1"/>
        <end position="13"/>
    </location>
</feature>
<dbReference type="EMBL" id="JASVWF010000001">
    <property type="protein sequence ID" value="MDL5154740.1"/>
    <property type="molecule type" value="Genomic_DNA"/>
</dbReference>
<dbReference type="PANTHER" id="PTHR43798">
    <property type="entry name" value="MONOACYLGLYCEROL LIPASE"/>
    <property type="match status" value="1"/>
</dbReference>
<comment type="caution">
    <text evidence="3">The sequence shown here is derived from an EMBL/GenBank/DDBJ whole genome shotgun (WGS) entry which is preliminary data.</text>
</comment>
<evidence type="ECO:0000313" key="4">
    <source>
        <dbReference type="Proteomes" id="UP001231924"/>
    </source>
</evidence>
<keyword evidence="4" id="KW-1185">Reference proteome</keyword>
<accession>A0ABT7M251</accession>
<name>A0ABT7M251_9PSEU</name>
<organism evidence="3 4">
    <name type="scientific">Actinomycetospora termitidis</name>
    <dbReference type="NCBI Taxonomy" id="3053470"/>
    <lineage>
        <taxon>Bacteria</taxon>
        <taxon>Bacillati</taxon>
        <taxon>Actinomycetota</taxon>
        <taxon>Actinomycetes</taxon>
        <taxon>Pseudonocardiales</taxon>
        <taxon>Pseudonocardiaceae</taxon>
        <taxon>Actinomycetospora</taxon>
    </lineage>
</organism>
<dbReference type="InterPro" id="IPR000073">
    <property type="entry name" value="AB_hydrolase_1"/>
</dbReference>
<reference evidence="3 4" key="1">
    <citation type="submission" date="2023-06" db="EMBL/GenBank/DDBJ databases">
        <title>Actinomycetospora Odt1-22.</title>
        <authorList>
            <person name="Supong K."/>
        </authorList>
    </citation>
    <scope>NUCLEOTIDE SEQUENCE [LARGE SCALE GENOMIC DNA]</scope>
    <source>
        <strain evidence="3 4">Odt1-22</strain>
    </source>
</reference>
<dbReference type="PRINTS" id="PR00111">
    <property type="entry name" value="ABHYDROLASE"/>
</dbReference>
<protein>
    <submittedName>
        <fullName evidence="3">Alpha/beta hydrolase</fullName>
    </submittedName>
</protein>
<evidence type="ECO:0000259" key="2">
    <source>
        <dbReference type="Pfam" id="PF00561"/>
    </source>
</evidence>
<dbReference type="Gene3D" id="3.40.50.1820">
    <property type="entry name" value="alpha/beta hydrolase"/>
    <property type="match status" value="1"/>
</dbReference>
<dbReference type="GO" id="GO:0016787">
    <property type="term" value="F:hydrolase activity"/>
    <property type="evidence" value="ECO:0007669"/>
    <property type="project" value="UniProtKB-KW"/>
</dbReference>